<dbReference type="OMA" id="MNIGICV"/>
<name>A0A0F9YNP7_9MICR</name>
<dbReference type="RefSeq" id="XP_024330054.1">
    <property type="nucleotide sequence ID" value="XM_024476536.1"/>
</dbReference>
<evidence type="ECO:0008006" key="8">
    <source>
        <dbReference type="Google" id="ProtNLM"/>
    </source>
</evidence>
<feature type="coiled-coil region" evidence="4">
    <location>
        <begin position="556"/>
        <end position="589"/>
    </location>
</feature>
<dbReference type="AlphaFoldDB" id="A0A0F9YNP7"/>
<keyword evidence="5" id="KW-0732">Signal</keyword>
<dbReference type="Gene3D" id="3.30.30.30">
    <property type="match status" value="1"/>
</dbReference>
<evidence type="ECO:0000256" key="4">
    <source>
        <dbReference type="SAM" id="Coils"/>
    </source>
</evidence>
<gene>
    <name evidence="6" type="ORF">AAJ76_840002535</name>
</gene>
<dbReference type="GO" id="GO:0005524">
    <property type="term" value="F:ATP binding"/>
    <property type="evidence" value="ECO:0007669"/>
    <property type="project" value="UniProtKB-KW"/>
</dbReference>
<dbReference type="SUPFAM" id="SSF53067">
    <property type="entry name" value="Actin-like ATPase domain"/>
    <property type="match status" value="2"/>
</dbReference>
<dbReference type="GeneID" id="36321490"/>
<dbReference type="PROSITE" id="PS00329">
    <property type="entry name" value="HSP70_2"/>
    <property type="match status" value="1"/>
</dbReference>
<evidence type="ECO:0000256" key="5">
    <source>
        <dbReference type="SAM" id="SignalP"/>
    </source>
</evidence>
<comment type="similarity">
    <text evidence="3">Belongs to the heat shock protein 70 family.</text>
</comment>
<protein>
    <recommendedName>
        <fullName evidence="8">Heat shock protein 70</fullName>
    </recommendedName>
</protein>
<organism evidence="6 7">
    <name type="scientific">Vairimorpha ceranae</name>
    <dbReference type="NCBI Taxonomy" id="40302"/>
    <lineage>
        <taxon>Eukaryota</taxon>
        <taxon>Fungi</taxon>
        <taxon>Fungi incertae sedis</taxon>
        <taxon>Microsporidia</taxon>
        <taxon>Nosematidae</taxon>
        <taxon>Vairimorpha</taxon>
    </lineage>
</organism>
<dbReference type="InterPro" id="IPR013126">
    <property type="entry name" value="Hsp_70_fam"/>
</dbReference>
<proteinExistence type="inferred from homology"/>
<dbReference type="Gene3D" id="3.30.420.40">
    <property type="match status" value="2"/>
</dbReference>
<dbReference type="VEuPathDB" id="MicrosporidiaDB:NCER_101994"/>
<dbReference type="GO" id="GO:0140662">
    <property type="term" value="F:ATP-dependent protein folding chaperone"/>
    <property type="evidence" value="ECO:0007669"/>
    <property type="project" value="InterPro"/>
</dbReference>
<dbReference type="Pfam" id="PF00012">
    <property type="entry name" value="HSP70"/>
    <property type="match status" value="1"/>
</dbReference>
<accession>A0A0F9YNP7</accession>
<feature type="signal peptide" evidence="5">
    <location>
        <begin position="1"/>
        <end position="21"/>
    </location>
</feature>
<comment type="caution">
    <text evidence="6">The sequence shown here is derived from an EMBL/GenBank/DDBJ whole genome shotgun (WGS) entry which is preliminary data.</text>
</comment>
<dbReference type="InterPro" id="IPR029047">
    <property type="entry name" value="HSP70_peptide-bd_sf"/>
</dbReference>
<dbReference type="SUPFAM" id="SSF100920">
    <property type="entry name" value="Heat shock protein 70kD (HSP70), peptide-binding domain"/>
    <property type="match status" value="1"/>
</dbReference>
<reference evidence="6 7" key="1">
    <citation type="journal article" date="2015" name="Environ. Microbiol.">
        <title>Genome analyses suggest the presence of polyploidy and recent human-driven expansions in eight global populations of the honeybee pathogen Nosema ceranae.</title>
        <authorList>
            <person name="Pelin A."/>
            <person name="Selman M."/>
            <person name="Aris-Brosou S."/>
            <person name="Farinelli L."/>
            <person name="Corradi N."/>
        </authorList>
    </citation>
    <scope>NUCLEOTIDE SEQUENCE [LARGE SCALE GENOMIC DNA]</scope>
    <source>
        <strain evidence="6 7">PA08 1199</strain>
    </source>
</reference>
<dbReference type="VEuPathDB" id="MicrosporidiaDB:AAJ76_840002535"/>
<keyword evidence="1 3" id="KW-0547">Nucleotide-binding</keyword>
<dbReference type="PROSITE" id="PS00297">
    <property type="entry name" value="HSP70_1"/>
    <property type="match status" value="1"/>
</dbReference>
<feature type="chain" id="PRO_5005437401" description="Heat shock protein 70" evidence="5">
    <location>
        <begin position="22"/>
        <end position="670"/>
    </location>
</feature>
<evidence type="ECO:0000313" key="6">
    <source>
        <dbReference type="EMBL" id="KKO74312.1"/>
    </source>
</evidence>
<keyword evidence="7" id="KW-1185">Reference proteome</keyword>
<dbReference type="Gene3D" id="2.60.34.10">
    <property type="entry name" value="Substrate Binding Domain Of DNAk, Chain A, domain 1"/>
    <property type="match status" value="1"/>
</dbReference>
<dbReference type="InterPro" id="IPR018181">
    <property type="entry name" value="Heat_shock_70_CS"/>
</dbReference>
<dbReference type="OrthoDB" id="434160at2759"/>
<keyword evidence="2 3" id="KW-0067">ATP-binding</keyword>
<keyword evidence="4" id="KW-0175">Coiled coil</keyword>
<evidence type="ECO:0000313" key="7">
    <source>
        <dbReference type="Proteomes" id="UP000034350"/>
    </source>
</evidence>
<evidence type="ECO:0000256" key="1">
    <source>
        <dbReference type="ARBA" id="ARBA00022741"/>
    </source>
</evidence>
<dbReference type="Gene3D" id="3.90.640.10">
    <property type="entry name" value="Actin, Chain A, domain 4"/>
    <property type="match status" value="1"/>
</dbReference>
<dbReference type="EMBL" id="JPQZ01000084">
    <property type="protein sequence ID" value="KKO74312.1"/>
    <property type="molecule type" value="Genomic_DNA"/>
</dbReference>
<evidence type="ECO:0000256" key="2">
    <source>
        <dbReference type="ARBA" id="ARBA00022840"/>
    </source>
</evidence>
<dbReference type="PANTHER" id="PTHR19375">
    <property type="entry name" value="HEAT SHOCK PROTEIN 70KDA"/>
    <property type="match status" value="1"/>
</dbReference>
<evidence type="ECO:0000256" key="3">
    <source>
        <dbReference type="RuleBase" id="RU003322"/>
    </source>
</evidence>
<dbReference type="PRINTS" id="PR00301">
    <property type="entry name" value="HEATSHOCK70"/>
</dbReference>
<sequence length="670" mass="75784">MNLLFLLNCLFAEELPSAAVGIDLGTTFCCVSIFKEGDKETSFLQFPNGEYTYPSVAYYNQIGDKGVYLTGWEAYTHNLANAVPGRYFYGYKRVMGLADISELSKHEKFENSVTYKIRKVLENGKNKIEFVIADKNNKELSITDAEKLSSEVLKDIRTEIEKYYKIKSLVITVPAYFTSFQIDATKSAAIMASLPNPNIYKEPLAAAYAYQVKKNLSKDSNEDKILVFDLGGGTFDVSVVDMQGEAIIVEKHAGNNYLGGENVNDNLTRYFGQKLKAEKKIDVTKNKTLELRLRRFVEEFKIKLCNQYTKENKKEYSEKFNYQNMDTIDFSLTIDKFNSLNSKFYGDIEEIFTHKEYGMFRENDNGSDTPLEKSQITKILLVGGSTRIPYIKNLLTKLFPKAKLYDDINADTIVAEGACLLAANDVNMLPDNMAVSVIDVVPVNVGVKVDSDFMQPVLLKDTYIPGSGTMEFTTSQDNQTKVRISIAQGFRSRFSDNHYLGSCELDVQPGQPRGVPRVSITIAMSTDGTIEVSAKDVVTNKETGITFESSVARLDKKKYAELLEDAERNKEADRELKEKFDLQRQLEEEIRVVQSRMSQPGISEDDKINVEGIINGTQKWLDDNKVSASKLDIEEKLNRFRESIKDILDKKAEQVEEKPVEEKATAREEL</sequence>
<dbReference type="VEuPathDB" id="MicrosporidiaDB:G9O61_00g018730"/>
<dbReference type="Proteomes" id="UP000034350">
    <property type="component" value="Unassembled WGS sequence"/>
</dbReference>
<dbReference type="InterPro" id="IPR043129">
    <property type="entry name" value="ATPase_NBD"/>
</dbReference>